<reference evidence="3 4" key="1">
    <citation type="journal article" date="2015" name="Genome Biol. Evol.">
        <title>Phylogenomic analyses indicate that early fungi evolved digesting cell walls of algal ancestors of land plants.</title>
        <authorList>
            <person name="Chang Y."/>
            <person name="Wang S."/>
            <person name="Sekimoto S."/>
            <person name="Aerts A.L."/>
            <person name="Choi C."/>
            <person name="Clum A."/>
            <person name="LaButti K.M."/>
            <person name="Lindquist E.A."/>
            <person name="Yee Ngan C."/>
            <person name="Ohm R.A."/>
            <person name="Salamov A.A."/>
            <person name="Grigoriev I.V."/>
            <person name="Spatafora J.W."/>
            <person name="Berbee M.L."/>
        </authorList>
    </citation>
    <scope>NUCLEOTIDE SEQUENCE [LARGE SCALE GENOMIC DNA]</scope>
    <source>
        <strain evidence="3 4">JEL478</strain>
    </source>
</reference>
<dbReference type="Pfam" id="PF13622">
    <property type="entry name" value="4HBT_3"/>
    <property type="match status" value="1"/>
</dbReference>
<dbReference type="InterPro" id="IPR042171">
    <property type="entry name" value="Acyl-CoA_hotdog"/>
</dbReference>
<feature type="domain" description="Acyl-CoA thioesterase-like C-terminal" evidence="2">
    <location>
        <begin position="211"/>
        <end position="339"/>
    </location>
</feature>
<accession>A0A139AIV3</accession>
<dbReference type="InterPro" id="IPR049449">
    <property type="entry name" value="TesB_ACOT8-like_N"/>
</dbReference>
<evidence type="ECO:0008006" key="5">
    <source>
        <dbReference type="Google" id="ProtNLM"/>
    </source>
</evidence>
<protein>
    <recommendedName>
        <fullName evidence="5">Thioesterase family protein</fullName>
    </recommendedName>
</protein>
<dbReference type="PANTHER" id="PTHR38110">
    <property type="entry name" value="CHROMOSOME 23, WHOLE GENOME SHOTGUN SEQUENCE"/>
    <property type="match status" value="1"/>
</dbReference>
<proteinExistence type="predicted"/>
<evidence type="ECO:0000313" key="4">
    <source>
        <dbReference type="Proteomes" id="UP000070544"/>
    </source>
</evidence>
<evidence type="ECO:0000259" key="1">
    <source>
        <dbReference type="Pfam" id="PF13622"/>
    </source>
</evidence>
<keyword evidence="4" id="KW-1185">Reference proteome</keyword>
<feature type="domain" description="Acyl-CoA thioesterase-like N-terminal HotDog" evidence="1">
    <location>
        <begin position="48"/>
        <end position="128"/>
    </location>
</feature>
<dbReference type="Gene3D" id="2.40.160.210">
    <property type="entry name" value="Acyl-CoA thioesterase, double hotdog domain"/>
    <property type="match status" value="1"/>
</dbReference>
<evidence type="ECO:0000313" key="3">
    <source>
        <dbReference type="EMBL" id="KXS16494.1"/>
    </source>
</evidence>
<dbReference type="Pfam" id="PF20789">
    <property type="entry name" value="4HBT_3C"/>
    <property type="match status" value="1"/>
</dbReference>
<sequence>MTKPSLKSALTVTFSHTTRTESPPTLGGTRESAVWTGIFDDQFVSTWAPFGGYVLALALHVTKEEVKRRGLVGKYPEPVSMTTSLMEGGRVDAPYLAIVTPVRLGGRFAVFDVTFRQESAKKKGVWGTLFNAKVTMADLAGEKGYSAILSNDGRSKVDYPFAPPALSLVPSDSSSSPSSRLTGLGLPPRNTCVLRTDFDSANFLRSPRTGHNFVEVIETLDEPHDPLSLPDIEKGTEWRKWVRWKDNGDVQDTVALAFWADLWHSPVGWGMRKGKDDGQAQGPTLEFQIQIRAIPDPTLEWILIASRSLFATNGAKREWDVEIWDERGVLLSVARQLSVSSPRTQRKIDSQGKNKSTI</sequence>
<dbReference type="OrthoDB" id="2133080at2759"/>
<organism evidence="3 4">
    <name type="scientific">Gonapodya prolifera (strain JEL478)</name>
    <name type="common">Monoblepharis prolifera</name>
    <dbReference type="NCBI Taxonomy" id="1344416"/>
    <lineage>
        <taxon>Eukaryota</taxon>
        <taxon>Fungi</taxon>
        <taxon>Fungi incertae sedis</taxon>
        <taxon>Chytridiomycota</taxon>
        <taxon>Chytridiomycota incertae sedis</taxon>
        <taxon>Monoblepharidomycetes</taxon>
        <taxon>Monoblepharidales</taxon>
        <taxon>Gonapodyaceae</taxon>
        <taxon>Gonapodya</taxon>
    </lineage>
</organism>
<evidence type="ECO:0000259" key="2">
    <source>
        <dbReference type="Pfam" id="PF20789"/>
    </source>
</evidence>
<dbReference type="InterPro" id="IPR049450">
    <property type="entry name" value="ACOT8-like_C"/>
</dbReference>
<name>A0A139AIV3_GONPJ</name>
<dbReference type="PANTHER" id="PTHR38110:SF1">
    <property type="entry name" value="THIOESTERASE DOMAIN-CONTAINING PROTEIN"/>
    <property type="match status" value="1"/>
</dbReference>
<dbReference type="Proteomes" id="UP000070544">
    <property type="component" value="Unassembled WGS sequence"/>
</dbReference>
<dbReference type="InterPro" id="IPR052389">
    <property type="entry name" value="Sec_Metab_Biosynth-Assoc"/>
</dbReference>
<dbReference type="EMBL" id="KQ965752">
    <property type="protein sequence ID" value="KXS16494.1"/>
    <property type="molecule type" value="Genomic_DNA"/>
</dbReference>
<gene>
    <name evidence="3" type="ORF">M427DRAFT_55447</name>
</gene>
<dbReference type="InterPro" id="IPR029069">
    <property type="entry name" value="HotDog_dom_sf"/>
</dbReference>
<dbReference type="SUPFAM" id="SSF54637">
    <property type="entry name" value="Thioesterase/thiol ester dehydrase-isomerase"/>
    <property type="match status" value="2"/>
</dbReference>
<dbReference type="AlphaFoldDB" id="A0A139AIV3"/>